<dbReference type="Pfam" id="PF02576">
    <property type="entry name" value="RimP_N"/>
    <property type="match status" value="1"/>
</dbReference>
<dbReference type="GO" id="GO:0000028">
    <property type="term" value="P:ribosomal small subunit assembly"/>
    <property type="evidence" value="ECO:0007669"/>
    <property type="project" value="TreeGrafter"/>
</dbReference>
<dbReference type="FunFam" id="3.30.300.70:FF:000001">
    <property type="entry name" value="Ribosome maturation factor RimP"/>
    <property type="match status" value="1"/>
</dbReference>
<evidence type="ECO:0000256" key="3">
    <source>
        <dbReference type="HAMAP-Rule" id="MF_01077"/>
    </source>
</evidence>
<evidence type="ECO:0000313" key="7">
    <source>
        <dbReference type="Proteomes" id="UP000216024"/>
    </source>
</evidence>
<dbReference type="InterPro" id="IPR028989">
    <property type="entry name" value="RimP_N"/>
</dbReference>
<dbReference type="Pfam" id="PF17384">
    <property type="entry name" value="DUF150_C"/>
    <property type="match status" value="1"/>
</dbReference>
<dbReference type="Gene3D" id="3.30.300.70">
    <property type="entry name" value="RimP-like superfamily, N-terminal"/>
    <property type="match status" value="1"/>
</dbReference>
<comment type="subcellular location">
    <subcellularLocation>
        <location evidence="3">Cytoplasm</location>
    </subcellularLocation>
</comment>
<reference evidence="6 7" key="1">
    <citation type="submission" date="2017-06" db="EMBL/GenBank/DDBJ databases">
        <title>Draft genome sequence of anaerobic fermentative bacterium Anaeromicrobium sediminis DY2726D isolated from West Pacific Ocean sediments.</title>
        <authorList>
            <person name="Zeng X."/>
        </authorList>
    </citation>
    <scope>NUCLEOTIDE SEQUENCE [LARGE SCALE GENOMIC DNA]</scope>
    <source>
        <strain evidence="6 7">DY2726D</strain>
    </source>
</reference>
<dbReference type="SUPFAM" id="SSF74942">
    <property type="entry name" value="YhbC-like, C-terminal domain"/>
    <property type="match status" value="1"/>
</dbReference>
<dbReference type="AlphaFoldDB" id="A0A267MNS5"/>
<comment type="caution">
    <text evidence="6">The sequence shown here is derived from an EMBL/GenBank/DDBJ whole genome shotgun (WGS) entry which is preliminary data.</text>
</comment>
<dbReference type="CDD" id="cd01734">
    <property type="entry name" value="YlxS_C"/>
    <property type="match status" value="1"/>
</dbReference>
<dbReference type="PANTHER" id="PTHR33867:SF1">
    <property type="entry name" value="RIBOSOME MATURATION FACTOR RIMP"/>
    <property type="match status" value="1"/>
</dbReference>
<comment type="function">
    <text evidence="3">Required for maturation of 30S ribosomal subunits.</text>
</comment>
<dbReference type="NCBIfam" id="NF000928">
    <property type="entry name" value="PRK00092.1-2"/>
    <property type="match status" value="1"/>
</dbReference>
<dbReference type="EMBL" id="NIBG01000001">
    <property type="protein sequence ID" value="PAB61229.1"/>
    <property type="molecule type" value="Genomic_DNA"/>
</dbReference>
<name>A0A267MNS5_9FIRM</name>
<dbReference type="GO" id="GO:0005829">
    <property type="term" value="C:cytosol"/>
    <property type="evidence" value="ECO:0007669"/>
    <property type="project" value="TreeGrafter"/>
</dbReference>
<dbReference type="SUPFAM" id="SSF75420">
    <property type="entry name" value="YhbC-like, N-terminal domain"/>
    <property type="match status" value="1"/>
</dbReference>
<dbReference type="InterPro" id="IPR035956">
    <property type="entry name" value="RimP_N_sf"/>
</dbReference>
<gene>
    <name evidence="3" type="primary">rimP</name>
    <name evidence="6" type="ORF">CCE28_02030</name>
</gene>
<evidence type="ECO:0000313" key="6">
    <source>
        <dbReference type="EMBL" id="PAB61229.1"/>
    </source>
</evidence>
<accession>A0A267MNS5</accession>
<feature type="domain" description="Ribosome maturation factor RimP C-terminal" evidence="5">
    <location>
        <begin position="88"/>
        <end position="153"/>
    </location>
</feature>
<evidence type="ECO:0000259" key="4">
    <source>
        <dbReference type="Pfam" id="PF02576"/>
    </source>
</evidence>
<evidence type="ECO:0000259" key="5">
    <source>
        <dbReference type="Pfam" id="PF17384"/>
    </source>
</evidence>
<dbReference type="GO" id="GO:0006412">
    <property type="term" value="P:translation"/>
    <property type="evidence" value="ECO:0007669"/>
    <property type="project" value="TreeGrafter"/>
</dbReference>
<keyword evidence="1 3" id="KW-0963">Cytoplasm</keyword>
<dbReference type="Proteomes" id="UP000216024">
    <property type="component" value="Unassembled WGS sequence"/>
</dbReference>
<dbReference type="InterPro" id="IPR003728">
    <property type="entry name" value="Ribosome_maturation_RimP"/>
</dbReference>
<keyword evidence="7" id="KW-1185">Reference proteome</keyword>
<feature type="domain" description="Ribosome maturation factor RimP N-terminal" evidence="4">
    <location>
        <begin position="16"/>
        <end position="85"/>
    </location>
</feature>
<comment type="similarity">
    <text evidence="3">Belongs to the RimP family.</text>
</comment>
<evidence type="ECO:0000256" key="1">
    <source>
        <dbReference type="ARBA" id="ARBA00022490"/>
    </source>
</evidence>
<sequence length="154" mass="17855">MSKKRTVEIVEELAIPIIEENKFELVDVEFVKEGPHWFLRLYIDKDGGIGLDDCQLVSEKISKKLDEVDPIEHNYYLEVSSPGIDRPLKKDKDFEKYKGEQIEVFLYAPYEGKKVLQGELLGLENNEINIKDENNNIIKIERSKVSKVKLAVIF</sequence>
<dbReference type="HAMAP" id="MF_01077">
    <property type="entry name" value="RimP"/>
    <property type="match status" value="1"/>
</dbReference>
<keyword evidence="2 3" id="KW-0690">Ribosome biogenesis</keyword>
<dbReference type="InterPro" id="IPR028998">
    <property type="entry name" value="RimP_C"/>
</dbReference>
<organism evidence="6 7">
    <name type="scientific">Anaeromicrobium sediminis</name>
    <dbReference type="NCBI Taxonomy" id="1478221"/>
    <lineage>
        <taxon>Bacteria</taxon>
        <taxon>Bacillati</taxon>
        <taxon>Bacillota</taxon>
        <taxon>Clostridia</taxon>
        <taxon>Peptostreptococcales</taxon>
        <taxon>Thermotaleaceae</taxon>
        <taxon>Anaeromicrobium</taxon>
    </lineage>
</organism>
<dbReference type="InterPro" id="IPR036847">
    <property type="entry name" value="RimP_C_sf"/>
</dbReference>
<evidence type="ECO:0000256" key="2">
    <source>
        <dbReference type="ARBA" id="ARBA00022517"/>
    </source>
</evidence>
<dbReference type="PANTHER" id="PTHR33867">
    <property type="entry name" value="RIBOSOME MATURATION FACTOR RIMP"/>
    <property type="match status" value="1"/>
</dbReference>
<protein>
    <recommendedName>
        <fullName evidence="3">Ribosome maturation factor RimP</fullName>
    </recommendedName>
</protein>
<dbReference type="OrthoDB" id="9805006at2"/>
<proteinExistence type="inferred from homology"/>
<dbReference type="RefSeq" id="WP_095130438.1">
    <property type="nucleotide sequence ID" value="NZ_NIBG01000001.1"/>
</dbReference>
<dbReference type="Gene3D" id="2.30.30.180">
    <property type="entry name" value="Ribosome maturation factor RimP, C-terminal domain"/>
    <property type="match status" value="1"/>
</dbReference>